<dbReference type="RefSeq" id="WP_386667616.1">
    <property type="nucleotide sequence ID" value="NZ_JBHLTG010000002.1"/>
</dbReference>
<accession>A0ABV6RM67</accession>
<feature type="domain" description="Zinc-ribbon 15" evidence="1">
    <location>
        <begin position="20"/>
        <end position="66"/>
    </location>
</feature>
<evidence type="ECO:0000259" key="1">
    <source>
        <dbReference type="Pfam" id="PF17032"/>
    </source>
</evidence>
<sequence>MILLFGTRATESLLVMVSFVCNFCGQHAQQEVYERVNRFTLFFIPLFRVSTRYFVTCTNCGGTTGLTRQQVDNSVQWARSNPSVQQRQPGF</sequence>
<name>A0ABV6RM67_9GAMM</name>
<keyword evidence="3" id="KW-1185">Reference proteome</keyword>
<dbReference type="Pfam" id="PF17032">
    <property type="entry name" value="Zn_ribbon_15"/>
    <property type="match status" value="1"/>
</dbReference>
<evidence type="ECO:0000313" key="3">
    <source>
        <dbReference type="Proteomes" id="UP001589896"/>
    </source>
</evidence>
<dbReference type="InterPro" id="IPR031493">
    <property type="entry name" value="Zinc_ribbon_15"/>
</dbReference>
<dbReference type="Proteomes" id="UP001589896">
    <property type="component" value="Unassembled WGS sequence"/>
</dbReference>
<protein>
    <submittedName>
        <fullName evidence="2">Zinc ribbon domain-containing protein</fullName>
    </submittedName>
</protein>
<reference evidence="2 3" key="1">
    <citation type="submission" date="2024-09" db="EMBL/GenBank/DDBJ databases">
        <authorList>
            <person name="Sun Q."/>
            <person name="Mori K."/>
        </authorList>
    </citation>
    <scope>NUCLEOTIDE SEQUENCE [LARGE SCALE GENOMIC DNA]</scope>
    <source>
        <strain evidence="2 3">KCTC 23076</strain>
    </source>
</reference>
<gene>
    <name evidence="2" type="ORF">ACFFGH_09520</name>
</gene>
<dbReference type="EMBL" id="JBHLTG010000002">
    <property type="protein sequence ID" value="MFC0678077.1"/>
    <property type="molecule type" value="Genomic_DNA"/>
</dbReference>
<evidence type="ECO:0000313" key="2">
    <source>
        <dbReference type="EMBL" id="MFC0678077.1"/>
    </source>
</evidence>
<organism evidence="2 3">
    <name type="scientific">Lysobacter korlensis</name>
    <dbReference type="NCBI Taxonomy" id="553636"/>
    <lineage>
        <taxon>Bacteria</taxon>
        <taxon>Pseudomonadati</taxon>
        <taxon>Pseudomonadota</taxon>
        <taxon>Gammaproteobacteria</taxon>
        <taxon>Lysobacterales</taxon>
        <taxon>Lysobacteraceae</taxon>
        <taxon>Lysobacter</taxon>
    </lineage>
</organism>
<comment type="caution">
    <text evidence="2">The sequence shown here is derived from an EMBL/GenBank/DDBJ whole genome shotgun (WGS) entry which is preliminary data.</text>
</comment>
<proteinExistence type="predicted"/>